<organism evidence="1 2">
    <name type="scientific">Chitinivibrio alkaliphilus ACht1</name>
    <dbReference type="NCBI Taxonomy" id="1313304"/>
    <lineage>
        <taxon>Bacteria</taxon>
        <taxon>Pseudomonadati</taxon>
        <taxon>Fibrobacterota</taxon>
        <taxon>Chitinivibrionia</taxon>
        <taxon>Chitinivibrionales</taxon>
        <taxon>Chitinivibrionaceae</taxon>
        <taxon>Chitinivibrio</taxon>
    </lineage>
</organism>
<dbReference type="EMBL" id="ASJR01000008">
    <property type="protein sequence ID" value="ERP31930.1"/>
    <property type="molecule type" value="Genomic_DNA"/>
</dbReference>
<keyword evidence="2" id="KW-1185">Reference proteome</keyword>
<proteinExistence type="predicted"/>
<dbReference type="AlphaFoldDB" id="U7DBZ3"/>
<accession>U7DBZ3</accession>
<evidence type="ECO:0000313" key="1">
    <source>
        <dbReference type="EMBL" id="ERP31930.1"/>
    </source>
</evidence>
<evidence type="ECO:0000313" key="2">
    <source>
        <dbReference type="Proteomes" id="UP000017148"/>
    </source>
</evidence>
<protein>
    <recommendedName>
        <fullName evidence="3">Response regulatory domain-containing protein</fullName>
    </recommendedName>
</protein>
<name>U7DBZ3_9BACT</name>
<evidence type="ECO:0008006" key="3">
    <source>
        <dbReference type="Google" id="ProtNLM"/>
    </source>
</evidence>
<comment type="caution">
    <text evidence="1">The sequence shown here is derived from an EMBL/GenBank/DDBJ whole genome shotgun (WGS) entry which is preliminary data.</text>
</comment>
<reference evidence="1 2" key="1">
    <citation type="journal article" date="2013" name="Environ. Microbiol.">
        <title>Genome analysis of Chitinivibrio alkaliphilus gen. nov., sp. nov., a novel extremely haloalkaliphilic anaerobic chitinolytic bacterium from the candidate phylum Termite Group 3.</title>
        <authorList>
            <person name="Sorokin D.Y."/>
            <person name="Gumerov V.M."/>
            <person name="Rakitin A.L."/>
            <person name="Beletsky A.V."/>
            <person name="Damste J.S."/>
            <person name="Muyzer G."/>
            <person name="Mardanov A.V."/>
            <person name="Ravin N.V."/>
        </authorList>
    </citation>
    <scope>NUCLEOTIDE SEQUENCE [LARGE SCALE GENOMIC DNA]</scope>
    <source>
        <strain evidence="1 2">ACht1</strain>
    </source>
</reference>
<dbReference type="RefSeq" id="WP_022636631.1">
    <property type="nucleotide sequence ID" value="NZ_ASJR01000008.1"/>
</dbReference>
<dbReference type="Proteomes" id="UP000017148">
    <property type="component" value="Unassembled WGS sequence"/>
</dbReference>
<gene>
    <name evidence="1" type="ORF">CALK_1148</name>
</gene>
<dbReference type="STRING" id="1313304.CALK_1148"/>
<sequence length="168" mass="19721">MGYFLYIFFMVLKRLEYGKSLFSFDPGDSSSVRKNIAVISTNTYFENSLRFYTENRYWVANYTSVKDIKRKYFDFFIIYRDESMNKESIQKSVSYIAKKYDKPVFIIDSGDELNSLVSLYSTVYIIKKPVDIPYLIHDMEIIGKKMYDADCSRIIEGTLSIESCDENG</sequence>